<dbReference type="InParanoid" id="E9HSM0"/>
<feature type="transmembrane region" description="Helical" evidence="1">
    <location>
        <begin position="163"/>
        <end position="180"/>
    </location>
</feature>
<name>E9HSM0_DAPPU</name>
<keyword evidence="1" id="KW-0812">Transmembrane</keyword>
<dbReference type="AlphaFoldDB" id="E9HSM0"/>
<protein>
    <submittedName>
        <fullName evidence="2">Uncharacterized protein</fullName>
    </submittedName>
</protein>
<keyword evidence="1" id="KW-0472">Membrane</keyword>
<gene>
    <name evidence="2" type="ORF">DAPPUDRAFT_303801</name>
</gene>
<reference evidence="2 3" key="1">
    <citation type="journal article" date="2011" name="Science">
        <title>The ecoresponsive genome of Daphnia pulex.</title>
        <authorList>
            <person name="Colbourne J.K."/>
            <person name="Pfrender M.E."/>
            <person name="Gilbert D."/>
            <person name="Thomas W.K."/>
            <person name="Tucker A."/>
            <person name="Oakley T.H."/>
            <person name="Tokishita S."/>
            <person name="Aerts A."/>
            <person name="Arnold G.J."/>
            <person name="Basu M.K."/>
            <person name="Bauer D.J."/>
            <person name="Caceres C.E."/>
            <person name="Carmel L."/>
            <person name="Casola C."/>
            <person name="Choi J.H."/>
            <person name="Detter J.C."/>
            <person name="Dong Q."/>
            <person name="Dusheyko S."/>
            <person name="Eads B.D."/>
            <person name="Frohlich T."/>
            <person name="Geiler-Samerotte K.A."/>
            <person name="Gerlach D."/>
            <person name="Hatcher P."/>
            <person name="Jogdeo S."/>
            <person name="Krijgsveld J."/>
            <person name="Kriventseva E.V."/>
            <person name="Kultz D."/>
            <person name="Laforsch C."/>
            <person name="Lindquist E."/>
            <person name="Lopez J."/>
            <person name="Manak J.R."/>
            <person name="Muller J."/>
            <person name="Pangilinan J."/>
            <person name="Patwardhan R.P."/>
            <person name="Pitluck S."/>
            <person name="Pritham E.J."/>
            <person name="Rechtsteiner A."/>
            <person name="Rho M."/>
            <person name="Rogozin I.B."/>
            <person name="Sakarya O."/>
            <person name="Salamov A."/>
            <person name="Schaack S."/>
            <person name="Shapiro H."/>
            <person name="Shiga Y."/>
            <person name="Skalitzky C."/>
            <person name="Smith Z."/>
            <person name="Souvorov A."/>
            <person name="Sung W."/>
            <person name="Tang Z."/>
            <person name="Tsuchiya D."/>
            <person name="Tu H."/>
            <person name="Vos H."/>
            <person name="Wang M."/>
            <person name="Wolf Y.I."/>
            <person name="Yamagata H."/>
            <person name="Yamada T."/>
            <person name="Ye Y."/>
            <person name="Shaw J.R."/>
            <person name="Andrews J."/>
            <person name="Crease T.J."/>
            <person name="Tang H."/>
            <person name="Lucas S.M."/>
            <person name="Robertson H.M."/>
            <person name="Bork P."/>
            <person name="Koonin E.V."/>
            <person name="Zdobnov E.M."/>
            <person name="Grigoriev I.V."/>
            <person name="Lynch M."/>
            <person name="Boore J.L."/>
        </authorList>
    </citation>
    <scope>NUCLEOTIDE SEQUENCE [LARGE SCALE GENOMIC DNA]</scope>
</reference>
<proteinExistence type="predicted"/>
<dbReference type="EMBL" id="GL732754">
    <property type="protein sequence ID" value="EFX65265.1"/>
    <property type="molecule type" value="Genomic_DNA"/>
</dbReference>
<evidence type="ECO:0000313" key="2">
    <source>
        <dbReference type="EMBL" id="EFX65265.1"/>
    </source>
</evidence>
<dbReference type="Proteomes" id="UP000000305">
    <property type="component" value="Unassembled WGS sequence"/>
</dbReference>
<organism evidence="2 3">
    <name type="scientific">Daphnia pulex</name>
    <name type="common">Water flea</name>
    <dbReference type="NCBI Taxonomy" id="6669"/>
    <lineage>
        <taxon>Eukaryota</taxon>
        <taxon>Metazoa</taxon>
        <taxon>Ecdysozoa</taxon>
        <taxon>Arthropoda</taxon>
        <taxon>Crustacea</taxon>
        <taxon>Branchiopoda</taxon>
        <taxon>Diplostraca</taxon>
        <taxon>Cladocera</taxon>
        <taxon>Anomopoda</taxon>
        <taxon>Daphniidae</taxon>
        <taxon>Daphnia</taxon>
    </lineage>
</organism>
<sequence>MCDAPREGFPTNVTFQRLLNLPVISAPDLDHNVQHLPIYRVVETASATAPDQQVMPDPPPQQVMQPPTAGVSDNIRENLFAFFHSYLKMGPQYTATHDGETIPHRVSLTIPGLEELDDSCESRVKDDAKNVCASRIVNKLIQRGYMTREWGCGPNFHLAKTPWILSVMLFLAASITVCYVESISITSKSDANQMAYFKLAQALFRRGIVELFILHRTGGN</sequence>
<keyword evidence="1" id="KW-1133">Transmembrane helix</keyword>
<dbReference type="HOGENOM" id="CLU_1257198_0_0_1"/>
<accession>E9HSM0</accession>
<dbReference type="KEGG" id="dpx:DAPPUDRAFT_303801"/>
<evidence type="ECO:0000313" key="3">
    <source>
        <dbReference type="Proteomes" id="UP000000305"/>
    </source>
</evidence>
<keyword evidence="3" id="KW-1185">Reference proteome</keyword>
<evidence type="ECO:0000256" key="1">
    <source>
        <dbReference type="SAM" id="Phobius"/>
    </source>
</evidence>